<dbReference type="Pfam" id="PF22995">
    <property type="entry name" value="C2CH-3rd_BIRD-IDD"/>
    <property type="match status" value="1"/>
</dbReference>
<evidence type="ECO:0000259" key="7">
    <source>
        <dbReference type="Pfam" id="PF12146"/>
    </source>
</evidence>
<keyword evidence="6" id="KW-0804">Transcription</keyword>
<dbReference type="InterPro" id="IPR055185">
    <property type="entry name" value="C2CH-4th_BIRD-IDD"/>
</dbReference>
<keyword evidence="1" id="KW-0479">Metal-binding</keyword>
<evidence type="ECO:0000256" key="1">
    <source>
        <dbReference type="ARBA" id="ARBA00022723"/>
    </source>
</evidence>
<dbReference type="PANTHER" id="PTHR10593:SF236">
    <property type="entry name" value="PROTEIN INDETERMINATE-DOMAIN 11"/>
    <property type="match status" value="1"/>
</dbReference>
<feature type="domain" description="BIRD-IDD transcription factor second C2H2 zinc finger" evidence="10">
    <location>
        <begin position="5"/>
        <end position="39"/>
    </location>
</feature>
<dbReference type="InterPro" id="IPR022742">
    <property type="entry name" value="Hydrolase_4"/>
</dbReference>
<evidence type="ECO:0000256" key="2">
    <source>
        <dbReference type="ARBA" id="ARBA00022737"/>
    </source>
</evidence>
<evidence type="ECO:0000256" key="4">
    <source>
        <dbReference type="ARBA" id="ARBA00022833"/>
    </source>
</evidence>
<gene>
    <name evidence="11" type="ORF">COLO4_21072</name>
</gene>
<organism evidence="11 12">
    <name type="scientific">Corchorus olitorius</name>
    <dbReference type="NCBI Taxonomy" id="93759"/>
    <lineage>
        <taxon>Eukaryota</taxon>
        <taxon>Viridiplantae</taxon>
        <taxon>Streptophyta</taxon>
        <taxon>Embryophyta</taxon>
        <taxon>Tracheophyta</taxon>
        <taxon>Spermatophyta</taxon>
        <taxon>Magnoliopsida</taxon>
        <taxon>eudicotyledons</taxon>
        <taxon>Gunneridae</taxon>
        <taxon>Pentapetalae</taxon>
        <taxon>rosids</taxon>
        <taxon>malvids</taxon>
        <taxon>Malvales</taxon>
        <taxon>Malvaceae</taxon>
        <taxon>Grewioideae</taxon>
        <taxon>Apeibeae</taxon>
        <taxon>Corchorus</taxon>
    </lineage>
</organism>
<feature type="domain" description="BIRD-IDD transcription factor fourth C2HC zinc finger" evidence="8">
    <location>
        <begin position="70"/>
        <end position="105"/>
    </location>
</feature>
<dbReference type="SUPFAM" id="SSF53474">
    <property type="entry name" value="alpha/beta-Hydrolases"/>
    <property type="match status" value="1"/>
</dbReference>
<dbReference type="STRING" id="93759.A0A1R3IVF8"/>
<dbReference type="OrthoDB" id="9988524at2759"/>
<proteinExistence type="predicted"/>
<accession>A0A1R3IVF8</accession>
<evidence type="ECO:0000256" key="6">
    <source>
        <dbReference type="ARBA" id="ARBA00023163"/>
    </source>
</evidence>
<dbReference type="InterPro" id="IPR031140">
    <property type="entry name" value="IDD1-16"/>
</dbReference>
<evidence type="ECO:0000313" key="12">
    <source>
        <dbReference type="Proteomes" id="UP000187203"/>
    </source>
</evidence>
<evidence type="ECO:0000259" key="9">
    <source>
        <dbReference type="Pfam" id="PF22995"/>
    </source>
</evidence>
<evidence type="ECO:0000259" key="8">
    <source>
        <dbReference type="Pfam" id="PF22992"/>
    </source>
</evidence>
<dbReference type="Pfam" id="PF22992">
    <property type="entry name" value="C2CH-4th_BIRD-IDD"/>
    <property type="match status" value="1"/>
</dbReference>
<dbReference type="PANTHER" id="PTHR10593">
    <property type="entry name" value="SERINE/THREONINE-PROTEIN KINASE RIO"/>
    <property type="match status" value="1"/>
</dbReference>
<evidence type="ECO:0000259" key="10">
    <source>
        <dbReference type="Pfam" id="PF22996"/>
    </source>
</evidence>
<dbReference type="GO" id="GO:0008270">
    <property type="term" value="F:zinc ion binding"/>
    <property type="evidence" value="ECO:0007669"/>
    <property type="project" value="UniProtKB-KW"/>
</dbReference>
<dbReference type="Pfam" id="PF22996">
    <property type="entry name" value="C2H2-2nd_BIRD-IDD"/>
    <property type="match status" value="1"/>
</dbReference>
<dbReference type="GO" id="GO:0005634">
    <property type="term" value="C:nucleus"/>
    <property type="evidence" value="ECO:0007669"/>
    <property type="project" value="TreeGrafter"/>
</dbReference>
<sequence>MEVIRKKVYVCPETTCVHHDPSRALGDLTGIKKHFSRKHGEKKWKCEKCSKRYAVQSDWKAHSKICGTKEYRCDCGTLFSRRDSFITHRAFCDALAEESARAIPTLPSASLFSSQQQVQVEGSTVSHNLATLQQQQPQVLHSHSHALQGLAVKREQDINYLLSGRSVAAADHSLPPWLACSSSFLDQNHENPSQTQNPSFTTTTLAPFQTPTPHMSATALLQKAAQMGVTMSSSKPLQSPAAMQRPHMSGTAGFIGSSSTPAGSTVGLSARDHQGLSSGLTFPHGLAASFGNKAAATNSTAGSKDVVIICHGFQSIKERIPMVSIANVLERQGISAFRFDFAGNGESEGSFMYGNYRREAEDLRAVVQHFCNLDRPVTAIIGHSKGGNVVLLYASKYNDVPTVISISGRFNLEKGMEGRLGKDFLQKIKQNGFIDVFNRKGKFEYRVTQESLMDRLSTDTRAACLLIDQNCRVLIIHGSMDKIVPAKDALEFARFIRNHKLHIVEGADHEYTSHQDELTKIVLDFVREGRQDKNTTQDSQSCNGGVRSRI</sequence>
<dbReference type="Proteomes" id="UP000187203">
    <property type="component" value="Unassembled WGS sequence"/>
</dbReference>
<dbReference type="EMBL" id="AWUE01017553">
    <property type="protein sequence ID" value="OMO86556.1"/>
    <property type="molecule type" value="Genomic_DNA"/>
</dbReference>
<comment type="caution">
    <text evidence="11">The sequence shown here is derived from an EMBL/GenBank/DDBJ whole genome shotgun (WGS) entry which is preliminary data.</text>
</comment>
<name>A0A1R3IVF8_9ROSI</name>
<dbReference type="InterPro" id="IPR055186">
    <property type="entry name" value="C2H2-2nd_BIRD-IDD"/>
</dbReference>
<dbReference type="AlphaFoldDB" id="A0A1R3IVF8"/>
<keyword evidence="5" id="KW-0805">Transcription regulation</keyword>
<dbReference type="SUPFAM" id="SSF57667">
    <property type="entry name" value="beta-beta-alpha zinc fingers"/>
    <property type="match status" value="1"/>
</dbReference>
<feature type="domain" description="BIRD-IDD transcription factor third C2HC zinc finger" evidence="9">
    <location>
        <begin position="43"/>
        <end position="67"/>
    </location>
</feature>
<dbReference type="FunFam" id="3.30.160.60:FF:000131">
    <property type="entry name" value="protein indeterminate-domain 5, chloroplastic-like"/>
    <property type="match status" value="1"/>
</dbReference>
<feature type="domain" description="Serine aminopeptidase S33" evidence="7">
    <location>
        <begin position="304"/>
        <end position="430"/>
    </location>
</feature>
<keyword evidence="3" id="KW-0863">Zinc-finger</keyword>
<dbReference type="InterPro" id="IPR036236">
    <property type="entry name" value="Znf_C2H2_sf"/>
</dbReference>
<dbReference type="GO" id="GO:0003700">
    <property type="term" value="F:DNA-binding transcription factor activity"/>
    <property type="evidence" value="ECO:0007669"/>
    <property type="project" value="TreeGrafter"/>
</dbReference>
<keyword evidence="4" id="KW-0862">Zinc</keyword>
<keyword evidence="12" id="KW-1185">Reference proteome</keyword>
<evidence type="ECO:0000256" key="3">
    <source>
        <dbReference type="ARBA" id="ARBA00022771"/>
    </source>
</evidence>
<dbReference type="InterPro" id="IPR029058">
    <property type="entry name" value="AB_hydrolase_fold"/>
</dbReference>
<evidence type="ECO:0000313" key="11">
    <source>
        <dbReference type="EMBL" id="OMO86556.1"/>
    </source>
</evidence>
<evidence type="ECO:0000256" key="5">
    <source>
        <dbReference type="ARBA" id="ARBA00023015"/>
    </source>
</evidence>
<dbReference type="Pfam" id="PF12146">
    <property type="entry name" value="Hydrolase_4"/>
    <property type="match status" value="1"/>
</dbReference>
<reference evidence="12" key="1">
    <citation type="submission" date="2013-09" db="EMBL/GenBank/DDBJ databases">
        <title>Corchorus olitorius genome sequencing.</title>
        <authorList>
            <person name="Alam M."/>
            <person name="Haque M.S."/>
            <person name="Islam M.S."/>
            <person name="Emdad E.M."/>
            <person name="Islam M.M."/>
            <person name="Ahmed B."/>
            <person name="Halim A."/>
            <person name="Hossen Q.M.M."/>
            <person name="Hossain M.Z."/>
            <person name="Ahmed R."/>
            <person name="Khan M.M."/>
            <person name="Islam R."/>
            <person name="Rashid M.M."/>
            <person name="Khan S.A."/>
            <person name="Rahman M.S."/>
            <person name="Alam M."/>
            <person name="Yahiya A.S."/>
            <person name="Khan M.S."/>
            <person name="Azam M.S."/>
            <person name="Haque T."/>
            <person name="Lashkar M.Z.H."/>
            <person name="Akhand A.I."/>
            <person name="Morshed G."/>
            <person name="Roy S."/>
            <person name="Uddin K.S."/>
            <person name="Rabeya T."/>
            <person name="Hossain A.S."/>
            <person name="Chowdhury A."/>
            <person name="Snigdha A.R."/>
            <person name="Mortoza M.S."/>
            <person name="Matin S.A."/>
            <person name="Hoque S.M.E."/>
            <person name="Islam M.K."/>
            <person name="Roy D.K."/>
            <person name="Haider R."/>
            <person name="Moosa M.M."/>
            <person name="Elias S.M."/>
            <person name="Hasan A.M."/>
            <person name="Jahan S."/>
            <person name="Shafiuddin M."/>
            <person name="Mahmood N."/>
            <person name="Shommy N.S."/>
        </authorList>
    </citation>
    <scope>NUCLEOTIDE SEQUENCE [LARGE SCALE GENOMIC DNA]</scope>
    <source>
        <strain evidence="12">cv. O-4</strain>
    </source>
</reference>
<dbReference type="InterPro" id="IPR055187">
    <property type="entry name" value="C2CH-3rd_BIRD-IDD"/>
</dbReference>
<keyword evidence="2" id="KW-0677">Repeat</keyword>
<dbReference type="Gene3D" id="3.30.160.60">
    <property type="entry name" value="Classic Zinc Finger"/>
    <property type="match status" value="1"/>
</dbReference>
<protein>
    <submittedName>
        <fullName evidence="11">Uncharacterized protein</fullName>
    </submittedName>
</protein>
<dbReference type="Gene3D" id="3.40.50.1820">
    <property type="entry name" value="alpha/beta hydrolase"/>
    <property type="match status" value="1"/>
</dbReference>